<dbReference type="EMBL" id="GEBQ01023960">
    <property type="protein sequence ID" value="JAT16017.1"/>
    <property type="molecule type" value="Transcribed_RNA"/>
</dbReference>
<name>A0A1B6MU74_9HEMI</name>
<evidence type="ECO:0000256" key="19">
    <source>
        <dbReference type="ARBA" id="ARBA00048998"/>
    </source>
</evidence>
<evidence type="ECO:0000256" key="2">
    <source>
        <dbReference type="ARBA" id="ARBA00006375"/>
    </source>
</evidence>
<comment type="catalytic activity">
    <reaction evidence="14">
        <text>heptanedioate(in) + 2-oxoglutarate(out) = heptanedioate(out) + 2-oxoglutarate(in)</text>
        <dbReference type="Rhea" id="RHEA:71759"/>
        <dbReference type="ChEBI" id="CHEBI:16810"/>
        <dbReference type="ChEBI" id="CHEBI:36165"/>
    </reaction>
</comment>
<accession>A0A1B6MU74</accession>
<dbReference type="Gene3D" id="1.50.40.10">
    <property type="entry name" value="Mitochondrial carrier domain"/>
    <property type="match status" value="1"/>
</dbReference>
<dbReference type="InterPro" id="IPR023395">
    <property type="entry name" value="MCP_dom_sf"/>
</dbReference>
<organism evidence="24">
    <name type="scientific">Graphocephala atropunctata</name>
    <dbReference type="NCBI Taxonomy" id="36148"/>
    <lineage>
        <taxon>Eukaryota</taxon>
        <taxon>Metazoa</taxon>
        <taxon>Ecdysozoa</taxon>
        <taxon>Arthropoda</taxon>
        <taxon>Hexapoda</taxon>
        <taxon>Insecta</taxon>
        <taxon>Pterygota</taxon>
        <taxon>Neoptera</taxon>
        <taxon>Paraneoptera</taxon>
        <taxon>Hemiptera</taxon>
        <taxon>Auchenorrhyncha</taxon>
        <taxon>Membracoidea</taxon>
        <taxon>Cicadellidae</taxon>
        <taxon>Cicadellinae</taxon>
        <taxon>Cicadellini</taxon>
        <taxon>Graphocephala</taxon>
    </lineage>
</organism>
<keyword evidence="9 20" id="KW-0472">Membrane</keyword>
<protein>
    <recommendedName>
        <fullName evidence="11">Mitochondrial 2-oxodicarboxylate carrier</fullName>
    </recommendedName>
    <alternativeName>
        <fullName evidence="12">Solute carrier family 25 member 21</fullName>
    </alternativeName>
</protein>
<keyword evidence="6" id="KW-0999">Mitochondrion inner membrane</keyword>
<evidence type="ECO:0000256" key="7">
    <source>
        <dbReference type="ARBA" id="ARBA00022989"/>
    </source>
</evidence>
<dbReference type="PROSITE" id="PS50920">
    <property type="entry name" value="SOLCAR"/>
    <property type="match status" value="1"/>
</dbReference>
<keyword evidence="3 21" id="KW-0813">Transport</keyword>
<evidence type="ECO:0000313" key="24">
    <source>
        <dbReference type="EMBL" id="JAT39465.1"/>
    </source>
</evidence>
<dbReference type="PANTHER" id="PTHR46356">
    <property type="entry name" value="MITOCHONDRIAL 2-OXODICARBOXYLATE CARRIER"/>
    <property type="match status" value="1"/>
</dbReference>
<feature type="repeat" description="Solcar" evidence="20">
    <location>
        <begin position="9"/>
        <end position="99"/>
    </location>
</feature>
<dbReference type="GO" id="GO:0005743">
    <property type="term" value="C:mitochondrial inner membrane"/>
    <property type="evidence" value="ECO:0007669"/>
    <property type="project" value="UniProtKB-SubCell"/>
</dbReference>
<comment type="subcellular location">
    <subcellularLocation>
        <location evidence="1">Mitochondrion inner membrane</location>
        <topology evidence="1">Multi-pass membrane protein</topology>
    </subcellularLocation>
</comment>
<comment type="catalytic activity">
    <reaction evidence="16">
        <text>L-2-aminoadipate(in) + 2-oxoglutarate(out) = L-2-aminoadipate(out) + 2-oxoglutarate(in)</text>
        <dbReference type="Rhea" id="RHEA:71747"/>
        <dbReference type="ChEBI" id="CHEBI:16810"/>
        <dbReference type="ChEBI" id="CHEBI:58672"/>
    </reaction>
</comment>
<evidence type="ECO:0000256" key="4">
    <source>
        <dbReference type="ARBA" id="ARBA00022692"/>
    </source>
</evidence>
<keyword evidence="5" id="KW-0677">Repeat</keyword>
<evidence type="ECO:0000256" key="20">
    <source>
        <dbReference type="PROSITE-ProRule" id="PRU00282"/>
    </source>
</evidence>
<evidence type="ECO:0000256" key="16">
    <source>
        <dbReference type="ARBA" id="ARBA00048303"/>
    </source>
</evidence>
<evidence type="ECO:0000256" key="8">
    <source>
        <dbReference type="ARBA" id="ARBA00023128"/>
    </source>
</evidence>
<evidence type="ECO:0000313" key="23">
    <source>
        <dbReference type="EMBL" id="JAT16017.1"/>
    </source>
</evidence>
<evidence type="ECO:0000256" key="15">
    <source>
        <dbReference type="ARBA" id="ARBA00048003"/>
    </source>
</evidence>
<dbReference type="SUPFAM" id="SSF103506">
    <property type="entry name" value="Mitochondrial carrier"/>
    <property type="match status" value="1"/>
</dbReference>
<keyword evidence="7" id="KW-1133">Transmembrane helix</keyword>
<dbReference type="InterPro" id="IPR051752">
    <property type="entry name" value="Mito_2-oxodicarb_carrier"/>
</dbReference>
<comment type="catalytic activity">
    <reaction evidence="18">
        <text>glutarate(in) + 2-oxoglutarate(out) = glutarate(out) + 2-oxoglutarate(in)</text>
        <dbReference type="Rhea" id="RHEA:71751"/>
        <dbReference type="ChEBI" id="CHEBI:16810"/>
        <dbReference type="ChEBI" id="CHEBI:30921"/>
    </reaction>
</comment>
<proteinExistence type="inferred from homology"/>
<dbReference type="AlphaFoldDB" id="A0A1B6MU74"/>
<evidence type="ECO:0000256" key="22">
    <source>
        <dbReference type="SAM" id="MobiDB-lite"/>
    </source>
</evidence>
<evidence type="ECO:0000256" key="21">
    <source>
        <dbReference type="RuleBase" id="RU000488"/>
    </source>
</evidence>
<comment type="catalytic activity">
    <reaction evidence="19">
        <text>hexanedioate(in) + 2-oxoglutarate(out) = hexanedioate(out) + 2-oxoglutarate(in)</text>
        <dbReference type="Rhea" id="RHEA:71743"/>
        <dbReference type="ChEBI" id="CHEBI:16810"/>
        <dbReference type="ChEBI" id="CHEBI:17128"/>
    </reaction>
</comment>
<evidence type="ECO:0000256" key="14">
    <source>
        <dbReference type="ARBA" id="ARBA00047537"/>
    </source>
</evidence>
<sequence length="133" mass="14941">MADIRRILKEAAMQVGAGGSAGFVEVCIMHPLDLVKTRLQMQSSKPGDPHHYNGVFDCMRKMQRTEGFFSLWKGILPPILAETPKRAVKFLTFEQYKKLFMFGAPSPTPLVRSDILTGRPGSRSDRSHPRQPV</sequence>
<dbReference type="PANTHER" id="PTHR46356:SF1">
    <property type="entry name" value="MITOCHONDRIAL 2-OXODICARBOXYLATE CARRIER"/>
    <property type="match status" value="1"/>
</dbReference>
<dbReference type="Pfam" id="PF00153">
    <property type="entry name" value="Mito_carr"/>
    <property type="match status" value="1"/>
</dbReference>
<comment type="function">
    <text evidence="13">Transports dicarboxylates across the inner membranes of mitochondria by a counter-exchange mechanism. Can transport 2-oxoadipate (2-oxohexanedioate), 2-oxoglutarate, adipate (hexanedioate), glutarate, and to a lesser extent, pimelate (heptanedioate), 2-oxopimelate (2-oxoheptanedioate), 2-aminoadipate (2-aminohexanedioate), oxaloacetate, and citrate. Plays a central role in catabolism of lysine, hydroxylysine, and tryptophan, by transporting common metabolite intermediates (such as 2-oxoadipate) into the mitochondria, where it is converted into acetyl-CoA and can enter the citric acid (TCA) cycle.</text>
</comment>
<evidence type="ECO:0000256" key="5">
    <source>
        <dbReference type="ARBA" id="ARBA00022737"/>
    </source>
</evidence>
<evidence type="ECO:0000256" key="1">
    <source>
        <dbReference type="ARBA" id="ARBA00004448"/>
    </source>
</evidence>
<evidence type="ECO:0000256" key="13">
    <source>
        <dbReference type="ARBA" id="ARBA00046087"/>
    </source>
</evidence>
<evidence type="ECO:0000256" key="18">
    <source>
        <dbReference type="ARBA" id="ARBA00048920"/>
    </source>
</evidence>
<evidence type="ECO:0000256" key="3">
    <source>
        <dbReference type="ARBA" id="ARBA00022448"/>
    </source>
</evidence>
<feature type="region of interest" description="Disordered" evidence="22">
    <location>
        <begin position="111"/>
        <end position="133"/>
    </location>
</feature>
<dbReference type="InterPro" id="IPR018108">
    <property type="entry name" value="MCP_transmembrane"/>
</dbReference>
<comment type="catalytic activity">
    <reaction evidence="15">
        <text>citrate(in) + 2-oxoglutarate(out) = citrate(out) + 2-oxoglutarate(in)</text>
        <dbReference type="Rhea" id="RHEA:71763"/>
        <dbReference type="ChEBI" id="CHEBI:16810"/>
        <dbReference type="ChEBI" id="CHEBI:16947"/>
    </reaction>
</comment>
<evidence type="ECO:0000256" key="12">
    <source>
        <dbReference type="ARBA" id="ARBA00041874"/>
    </source>
</evidence>
<comment type="catalytic activity">
    <reaction evidence="10">
        <text>2-oxoadipate(in) + 2-oxoglutarate(out) = 2-oxoadipate(out) + 2-oxoglutarate(in)</text>
        <dbReference type="Rhea" id="RHEA:71739"/>
        <dbReference type="ChEBI" id="CHEBI:16810"/>
        <dbReference type="ChEBI" id="CHEBI:57499"/>
    </reaction>
</comment>
<comment type="catalytic activity">
    <reaction evidence="17">
        <text>2-oxoheptanedioate(in) + 2-oxoglutarate(out) = 2-oxoheptanedioate(out) + 2-oxoglutarate(in)</text>
        <dbReference type="Rhea" id="RHEA:71755"/>
        <dbReference type="ChEBI" id="CHEBI:16810"/>
        <dbReference type="ChEBI" id="CHEBI:72701"/>
    </reaction>
</comment>
<gene>
    <name evidence="23" type="ORF">g.49029</name>
    <name evidence="24" type="ORF">g.49030</name>
</gene>
<keyword evidence="8" id="KW-0496">Mitochondrion</keyword>
<dbReference type="EMBL" id="GEBQ01000512">
    <property type="protein sequence ID" value="JAT39465.1"/>
    <property type="molecule type" value="Transcribed_RNA"/>
</dbReference>
<evidence type="ECO:0000256" key="17">
    <source>
        <dbReference type="ARBA" id="ARBA00048581"/>
    </source>
</evidence>
<keyword evidence="4 20" id="KW-0812">Transmembrane</keyword>
<evidence type="ECO:0000256" key="11">
    <source>
        <dbReference type="ARBA" id="ARBA00039747"/>
    </source>
</evidence>
<feature type="compositionally biased region" description="Basic and acidic residues" evidence="22">
    <location>
        <begin position="122"/>
        <end position="133"/>
    </location>
</feature>
<evidence type="ECO:0000256" key="10">
    <source>
        <dbReference type="ARBA" id="ARBA00036018"/>
    </source>
</evidence>
<evidence type="ECO:0000256" key="9">
    <source>
        <dbReference type="ARBA" id="ARBA00023136"/>
    </source>
</evidence>
<comment type="similarity">
    <text evidence="2 21">Belongs to the mitochondrial carrier (TC 2.A.29) family.</text>
</comment>
<reference evidence="24" key="1">
    <citation type="submission" date="2015-11" db="EMBL/GenBank/DDBJ databases">
        <title>De novo transcriptome assembly of four potential Pierce s Disease insect vectors from Arizona vineyards.</title>
        <authorList>
            <person name="Tassone E.E."/>
        </authorList>
    </citation>
    <scope>NUCLEOTIDE SEQUENCE</scope>
</reference>
<evidence type="ECO:0000256" key="6">
    <source>
        <dbReference type="ARBA" id="ARBA00022792"/>
    </source>
</evidence>